<evidence type="ECO:0000256" key="7">
    <source>
        <dbReference type="SAM" id="MobiDB-lite"/>
    </source>
</evidence>
<feature type="repeat" description="ANK" evidence="5">
    <location>
        <begin position="218"/>
        <end position="250"/>
    </location>
</feature>
<evidence type="ECO:0000256" key="3">
    <source>
        <dbReference type="ARBA" id="ARBA00022737"/>
    </source>
</evidence>
<evidence type="ECO:0000256" key="2">
    <source>
        <dbReference type="ARBA" id="ARBA00022614"/>
    </source>
</evidence>
<keyword evidence="5" id="KW-0040">ANK repeat</keyword>
<name>A0A1B6HAL2_9HEMI</name>
<keyword evidence="3" id="KW-0677">Repeat</keyword>
<dbReference type="InterPro" id="IPR036770">
    <property type="entry name" value="Ankyrin_rpt-contain_sf"/>
</dbReference>
<dbReference type="PANTHER" id="PTHR46358:SF1">
    <property type="entry name" value="TONSOKU-LIKE PROTEIN"/>
    <property type="match status" value="1"/>
</dbReference>
<feature type="repeat" description="ANK" evidence="5">
    <location>
        <begin position="251"/>
        <end position="283"/>
    </location>
</feature>
<evidence type="ECO:0000256" key="6">
    <source>
        <dbReference type="PROSITE-ProRule" id="PRU00339"/>
    </source>
</evidence>
<dbReference type="Gene3D" id="1.25.40.20">
    <property type="entry name" value="Ankyrin repeat-containing domain"/>
    <property type="match status" value="1"/>
</dbReference>
<organism evidence="8">
    <name type="scientific">Homalodisca liturata</name>
    <dbReference type="NCBI Taxonomy" id="320908"/>
    <lineage>
        <taxon>Eukaryota</taxon>
        <taxon>Metazoa</taxon>
        <taxon>Ecdysozoa</taxon>
        <taxon>Arthropoda</taxon>
        <taxon>Hexapoda</taxon>
        <taxon>Insecta</taxon>
        <taxon>Pterygota</taxon>
        <taxon>Neoptera</taxon>
        <taxon>Paraneoptera</taxon>
        <taxon>Hemiptera</taxon>
        <taxon>Auchenorrhyncha</taxon>
        <taxon>Membracoidea</taxon>
        <taxon>Cicadellidae</taxon>
        <taxon>Cicadellinae</taxon>
        <taxon>Proconiini</taxon>
        <taxon>Homalodisca</taxon>
    </lineage>
</organism>
<evidence type="ECO:0008006" key="9">
    <source>
        <dbReference type="Google" id="ProtNLM"/>
    </source>
</evidence>
<dbReference type="GO" id="GO:0031297">
    <property type="term" value="P:replication fork processing"/>
    <property type="evidence" value="ECO:0007669"/>
    <property type="project" value="TreeGrafter"/>
</dbReference>
<dbReference type="PROSITE" id="PS50005">
    <property type="entry name" value="TPR"/>
    <property type="match status" value="1"/>
</dbReference>
<accession>A0A1B6HAL2</accession>
<dbReference type="EMBL" id="GECU01036077">
    <property type="protein sequence ID" value="JAS71629.1"/>
    <property type="molecule type" value="Transcribed_RNA"/>
</dbReference>
<feature type="repeat" description="TPR" evidence="6">
    <location>
        <begin position="49"/>
        <end position="82"/>
    </location>
</feature>
<feature type="region of interest" description="Disordered" evidence="7">
    <location>
        <begin position="621"/>
        <end position="655"/>
    </location>
</feature>
<dbReference type="Pfam" id="PF12796">
    <property type="entry name" value="Ank_2"/>
    <property type="match status" value="1"/>
</dbReference>
<feature type="compositionally biased region" description="Low complexity" evidence="7">
    <location>
        <begin position="474"/>
        <end position="484"/>
    </location>
</feature>
<dbReference type="GO" id="GO:0000724">
    <property type="term" value="P:double-strand break repair via homologous recombination"/>
    <property type="evidence" value="ECO:0007669"/>
    <property type="project" value="TreeGrafter"/>
</dbReference>
<evidence type="ECO:0000256" key="1">
    <source>
        <dbReference type="ARBA" id="ARBA00004123"/>
    </source>
</evidence>
<reference evidence="8" key="1">
    <citation type="submission" date="2015-11" db="EMBL/GenBank/DDBJ databases">
        <title>De novo transcriptome assembly of four potential Pierce s Disease insect vectors from Arizona vineyards.</title>
        <authorList>
            <person name="Tassone E.E."/>
        </authorList>
    </citation>
    <scope>NUCLEOTIDE SEQUENCE</scope>
</reference>
<feature type="region of interest" description="Disordered" evidence="7">
    <location>
        <begin position="513"/>
        <end position="568"/>
    </location>
</feature>
<feature type="non-terminal residue" evidence="8">
    <location>
        <position position="1"/>
    </location>
</feature>
<feature type="region of interest" description="Disordered" evidence="7">
    <location>
        <begin position="585"/>
        <end position="609"/>
    </location>
</feature>
<feature type="repeat" description="ANK" evidence="5">
    <location>
        <begin position="287"/>
        <end position="319"/>
    </location>
</feature>
<feature type="compositionally biased region" description="Low complexity" evidence="7">
    <location>
        <begin position="431"/>
        <end position="441"/>
    </location>
</feature>
<proteinExistence type="predicted"/>
<comment type="subcellular location">
    <subcellularLocation>
        <location evidence="1">Nucleus</location>
    </subcellularLocation>
</comment>
<dbReference type="SUPFAM" id="SSF48403">
    <property type="entry name" value="Ankyrin repeat"/>
    <property type="match status" value="1"/>
</dbReference>
<dbReference type="SUPFAM" id="SSF48452">
    <property type="entry name" value="TPR-like"/>
    <property type="match status" value="1"/>
</dbReference>
<dbReference type="AlphaFoldDB" id="A0A1B6HAL2"/>
<feature type="region of interest" description="Disordered" evidence="7">
    <location>
        <begin position="465"/>
        <end position="485"/>
    </location>
</feature>
<feature type="region of interest" description="Disordered" evidence="7">
    <location>
        <begin position="362"/>
        <end position="453"/>
    </location>
</feature>
<feature type="compositionally biased region" description="Polar residues" evidence="7">
    <location>
        <begin position="588"/>
        <end position="609"/>
    </location>
</feature>
<dbReference type="Gene3D" id="1.25.40.10">
    <property type="entry name" value="Tetratricopeptide repeat domain"/>
    <property type="match status" value="1"/>
</dbReference>
<dbReference type="PANTHER" id="PTHR46358">
    <property type="entry name" value="TONSOKU-LIKE PROTEIN"/>
    <property type="match status" value="1"/>
</dbReference>
<protein>
    <recommendedName>
        <fullName evidence="9">Tonsoku-like protein</fullName>
    </recommendedName>
</protein>
<sequence length="655" mass="73298">DFDLATKKSLYESLGDGCAGMKSYSKALEYYYLMLETAKNMGETGDQLRPCYVSLSQTYKDNKQYSLAIKYFNEELKLNSNNPVEACKTTLNIAEVLEIKEADVEEILEAYRQALSLAQTAKDHRLEARALSSLVQVLRDNNRLSDSRKLEVELENLREKFGPLSSDSEGDEEDENTPDIGADICIEELSDVELEEGNENAVRTRKKCPTTKFRRNEKGEFPLHTACISGNLALVRKLLEQGHPVNVRDHNGWLPLHEACNFGYLEIVEELLNKGAAINDKGTDGCDGMTPLLDAASCGNLSVMNLLLQRGASPVMRTNRGETVLDCLVAWRKRYIRDEKRDLDPDTLNQYNDLVKTLRAALKKAGHKPESDKRSPSPPLYSASQPKSARRSTGSDFRDKIARRSGPSSSSLGNFDDQDLRQRKSHTNQELLSRPLSSSLRRSTDDVTLVQDRNAAREYEDAMKALRRKPVLPPSSSSPTESKSALLDENELVDDWLIDDLAVNANRGVKRRRMHEFDGEPQRRPNRLAVTDHGGGRTMETERRNNFRPVSPVNMESDSNDSERNQQVEDVNDNENLAELSELLSSDGPTSQHRSQPPESTPVSRHGSSYQVPLSVFGVVRNPVPRQPEPEMTVGNTLPTSQPAAVTQVIHQPPP</sequence>
<dbReference type="PROSITE" id="PS50297">
    <property type="entry name" value="ANK_REP_REGION"/>
    <property type="match status" value="3"/>
</dbReference>
<feature type="compositionally biased region" description="Polar residues" evidence="7">
    <location>
        <begin position="634"/>
        <end position="645"/>
    </location>
</feature>
<dbReference type="InterPro" id="IPR002110">
    <property type="entry name" value="Ankyrin_rpt"/>
</dbReference>
<evidence type="ECO:0000256" key="5">
    <source>
        <dbReference type="PROSITE-ProRule" id="PRU00023"/>
    </source>
</evidence>
<feature type="non-terminal residue" evidence="8">
    <location>
        <position position="655"/>
    </location>
</feature>
<keyword evidence="2" id="KW-0433">Leucine-rich repeat</keyword>
<dbReference type="GO" id="GO:0043596">
    <property type="term" value="C:nuclear replication fork"/>
    <property type="evidence" value="ECO:0007669"/>
    <property type="project" value="TreeGrafter"/>
</dbReference>
<keyword evidence="4" id="KW-0539">Nucleus</keyword>
<dbReference type="InterPro" id="IPR011990">
    <property type="entry name" value="TPR-like_helical_dom_sf"/>
</dbReference>
<evidence type="ECO:0000313" key="8">
    <source>
        <dbReference type="EMBL" id="JAS71629.1"/>
    </source>
</evidence>
<dbReference type="InterPro" id="IPR052311">
    <property type="entry name" value="MMS22L-TONSL_complex_comp"/>
</dbReference>
<dbReference type="SMART" id="SM00248">
    <property type="entry name" value="ANK"/>
    <property type="match status" value="3"/>
</dbReference>
<dbReference type="InterPro" id="IPR019734">
    <property type="entry name" value="TPR_rpt"/>
</dbReference>
<evidence type="ECO:0000256" key="4">
    <source>
        <dbReference type="ARBA" id="ARBA00023242"/>
    </source>
</evidence>
<feature type="compositionally biased region" description="Polar residues" evidence="7">
    <location>
        <begin position="382"/>
        <end position="395"/>
    </location>
</feature>
<keyword evidence="6" id="KW-0802">TPR repeat</keyword>
<dbReference type="PROSITE" id="PS50088">
    <property type="entry name" value="ANK_REPEAT"/>
    <property type="match status" value="3"/>
</dbReference>
<gene>
    <name evidence="8" type="ORF">g.45808</name>
</gene>